<dbReference type="CDD" id="cd04475">
    <property type="entry name" value="RPA1_DBD_B"/>
    <property type="match status" value="1"/>
</dbReference>
<keyword evidence="7 9" id="KW-0238">DNA-binding</keyword>
<keyword evidence="13" id="KW-1185">Reference proteome</keyword>
<evidence type="ECO:0000256" key="8">
    <source>
        <dbReference type="ARBA" id="ARBA00023242"/>
    </source>
</evidence>
<dbReference type="InterPro" id="IPR000717">
    <property type="entry name" value="PCI_dom"/>
</dbReference>
<reference evidence="12" key="1">
    <citation type="journal article" date="2023" name="Mol. Phylogenet. Evol.">
        <title>Genome-scale phylogeny and comparative genomics of the fungal order Sordariales.</title>
        <authorList>
            <person name="Hensen N."/>
            <person name="Bonometti L."/>
            <person name="Westerberg I."/>
            <person name="Brannstrom I.O."/>
            <person name="Guillou S."/>
            <person name="Cros-Aarteil S."/>
            <person name="Calhoun S."/>
            <person name="Haridas S."/>
            <person name="Kuo A."/>
            <person name="Mondo S."/>
            <person name="Pangilinan J."/>
            <person name="Riley R."/>
            <person name="LaButti K."/>
            <person name="Andreopoulos B."/>
            <person name="Lipzen A."/>
            <person name="Chen C."/>
            <person name="Yan M."/>
            <person name="Daum C."/>
            <person name="Ng V."/>
            <person name="Clum A."/>
            <person name="Steindorff A."/>
            <person name="Ohm R.A."/>
            <person name="Martin F."/>
            <person name="Silar P."/>
            <person name="Natvig D.O."/>
            <person name="Lalanne C."/>
            <person name="Gautier V."/>
            <person name="Ament-Velasquez S.L."/>
            <person name="Kruys A."/>
            <person name="Hutchinson M.I."/>
            <person name="Powell A.J."/>
            <person name="Barry K."/>
            <person name="Miller A.N."/>
            <person name="Grigoriev I.V."/>
            <person name="Debuchy R."/>
            <person name="Gladieux P."/>
            <person name="Hiltunen Thoren M."/>
            <person name="Johannesson H."/>
        </authorList>
    </citation>
    <scope>NUCLEOTIDE SEQUENCE</scope>
    <source>
        <strain evidence="12">PSN309</strain>
    </source>
</reference>
<keyword evidence="4 9" id="KW-0479">Metal-binding</keyword>
<dbReference type="GO" id="GO:0006310">
    <property type="term" value="P:DNA recombination"/>
    <property type="evidence" value="ECO:0007669"/>
    <property type="project" value="InterPro"/>
</dbReference>
<dbReference type="InterPro" id="IPR004591">
    <property type="entry name" value="Rfa1"/>
</dbReference>
<evidence type="ECO:0000256" key="1">
    <source>
        <dbReference type="ARBA" id="ARBA00004123"/>
    </source>
</evidence>
<comment type="function">
    <text evidence="9">As part of the replication protein A (RPA/RP-A), a single-stranded DNA-binding heterotrimeric complex, may play an essential role in DNA replication, recombination and repair. Binds and stabilizes single-stranded DNA intermediates, preventing complementary DNA reannealing and recruiting different proteins involved in DNA metabolism.</text>
</comment>
<dbReference type="GO" id="GO:0003697">
    <property type="term" value="F:single-stranded DNA binding"/>
    <property type="evidence" value="ECO:0007669"/>
    <property type="project" value="UniProtKB-ARBA"/>
</dbReference>
<dbReference type="NCBIfam" id="TIGR00617">
    <property type="entry name" value="rpa1"/>
    <property type="match status" value="1"/>
</dbReference>
<evidence type="ECO:0000256" key="7">
    <source>
        <dbReference type="ARBA" id="ARBA00023125"/>
    </source>
</evidence>
<dbReference type="FunFam" id="2.40.50.140:FF:000117">
    <property type="entry name" value="Replication protein A subunit"/>
    <property type="match status" value="1"/>
</dbReference>
<evidence type="ECO:0000256" key="6">
    <source>
        <dbReference type="ARBA" id="ARBA00022833"/>
    </source>
</evidence>
<feature type="region of interest" description="Disordered" evidence="10">
    <location>
        <begin position="148"/>
        <end position="186"/>
    </location>
</feature>
<feature type="compositionally biased region" description="Polar residues" evidence="10">
    <location>
        <begin position="150"/>
        <end position="163"/>
    </location>
</feature>
<evidence type="ECO:0000256" key="4">
    <source>
        <dbReference type="ARBA" id="ARBA00022723"/>
    </source>
</evidence>
<evidence type="ECO:0000256" key="5">
    <source>
        <dbReference type="ARBA" id="ARBA00022771"/>
    </source>
</evidence>
<dbReference type="CDD" id="cd04476">
    <property type="entry name" value="RPA1_DBD_C"/>
    <property type="match status" value="1"/>
</dbReference>
<dbReference type="InterPro" id="IPR013955">
    <property type="entry name" value="Rep_factor-A_C"/>
</dbReference>
<dbReference type="GO" id="GO:0006281">
    <property type="term" value="P:DNA repair"/>
    <property type="evidence" value="ECO:0007669"/>
    <property type="project" value="InterPro"/>
</dbReference>
<dbReference type="GO" id="GO:0006260">
    <property type="term" value="P:DNA replication"/>
    <property type="evidence" value="ECO:0007669"/>
    <property type="project" value="UniProtKB-KW"/>
</dbReference>
<evidence type="ECO:0000256" key="3">
    <source>
        <dbReference type="ARBA" id="ARBA00022705"/>
    </source>
</evidence>
<comment type="subcellular location">
    <subcellularLocation>
        <location evidence="1 9">Nucleus</location>
    </subcellularLocation>
</comment>
<comment type="caution">
    <text evidence="12">The sequence shown here is derived from an EMBL/GenBank/DDBJ whole genome shotgun (WGS) entry which is preliminary data.</text>
</comment>
<dbReference type="Pfam" id="PF22788">
    <property type="entry name" value="COP9_hel_rpt"/>
    <property type="match status" value="1"/>
</dbReference>
<dbReference type="Pfam" id="PF01336">
    <property type="entry name" value="tRNA_anti-codon"/>
    <property type="match status" value="1"/>
</dbReference>
<dbReference type="Pfam" id="PF04057">
    <property type="entry name" value="Rep-A_N"/>
    <property type="match status" value="1"/>
</dbReference>
<organism evidence="12 13">
    <name type="scientific">Podospora australis</name>
    <dbReference type="NCBI Taxonomy" id="1536484"/>
    <lineage>
        <taxon>Eukaryota</taxon>
        <taxon>Fungi</taxon>
        <taxon>Dikarya</taxon>
        <taxon>Ascomycota</taxon>
        <taxon>Pezizomycotina</taxon>
        <taxon>Sordariomycetes</taxon>
        <taxon>Sordariomycetidae</taxon>
        <taxon>Sordariales</taxon>
        <taxon>Podosporaceae</taxon>
        <taxon>Podospora</taxon>
    </lineage>
</organism>
<dbReference type="AlphaFoldDB" id="A0AAN6WYD5"/>
<dbReference type="GO" id="GO:0005662">
    <property type="term" value="C:DNA replication factor A complex"/>
    <property type="evidence" value="ECO:0007669"/>
    <property type="project" value="UniProtKB-ARBA"/>
</dbReference>
<evidence type="ECO:0000256" key="9">
    <source>
        <dbReference type="RuleBase" id="RU364130"/>
    </source>
</evidence>
<evidence type="ECO:0000313" key="13">
    <source>
        <dbReference type="Proteomes" id="UP001302126"/>
    </source>
</evidence>
<sequence length="1144" mass="127205">MAEQQITQGALQAIFNDHHTAAQQYPVPVLQCLQIKTLETKGGAGSERYRIVLSDIRNYVQCMLATQANGVVHDGRLQRGCIVRMKSYQPQALKGKNVLIVLDLEVLDSLGTPDKIGDPQAVVEGGIAAAPAPAIGAGFYGAPAPAVKAETTQETKSQVQRQLASRPSASGRAGGGGGGGGPGGQAGTIYPIEALSPYAHKWTIKARVTHKSDIKTWHKASGEGKLFSVNLLDESSEIKATAFNQEVDQYYDLLQEGSVYYISSPCRVQLAKKQWSNLPNDYELTFERDTVIEKAEDQSSVPQVRYNFCNIQELQSVEKDATVDVIGVLKEVQEVTQIISKTTSKPYDKRELTLVDDTGYSVRVTIWGKTATEFEGMPESIVAFKGTRVGDFGGRSLSLLSSGTMSVNPDIPEAHHLKGWYDSTGKNNTFATHSNLASTGAASGVQHEVKTIHQVKEETMGLEDQTYFTVKATIVHIKQDPFSYPACRNEGCNKKVMDMNDGTWRCEKCNVAHDRPQHRYIMSLNVNDHTGQMWLSCFDDMGKVILGGKSADEMNELKEADDPRFAAEFEAAICKKMTFRCRAKMDSFGDTPRVRYQIMSAVPLDYKAEANKLVDLIKQMNTIPNNIFQRNKTIITHIKRISTGRFLQTIRTSHLPTIEASMDHVLSVLVDFPQDHILGDNDLYNSAVATHKKNLDKLVTSPDWNAIAPQVIDHVDPAKNSLSYIVLLNTLKTSPHLAPADILTKIAVFLVTFDARQIRYAGRHFTRLLTQPRIVDSFPPSIATDLIASALLRIDPTGSVLTNHHVDLVRFAYMSDNVEPVVPLIEKDIIFYPGAKPSLETRHLCDLELPPASYVTPDTELTAVPNSKDVLEYDLLRGLCFIELRRWRQAFDALERVITFPIKEAGSYSEIQIEAYSKWLLVGLLLNGKAPELPPSVGESVQRACLTLGKPYQLVAQAFETGPALRLKGEIEALPVQFWEQQKNFSLLRLVIEHHQRWQIIKLRNVFTKIPLERVRARTQSAETGEPLATVEEVETLIRGMINDKMLSGVIEHPTDGKPPYLEFTSPSEEISDAEFAQRMADTAARLVKLGEHVEATNERLANSEAYAKWRNLFQDQHKKGGEARGFDDTVLDEDLMTGILSEY</sequence>
<dbReference type="Gene3D" id="2.40.50.140">
    <property type="entry name" value="Nucleic acid-binding proteins"/>
    <property type="match status" value="4"/>
</dbReference>
<evidence type="ECO:0000256" key="10">
    <source>
        <dbReference type="SAM" id="MobiDB-lite"/>
    </source>
</evidence>
<dbReference type="InterPro" id="IPR012340">
    <property type="entry name" value="NA-bd_OB-fold"/>
</dbReference>
<keyword evidence="3 9" id="KW-0235">DNA replication</keyword>
<dbReference type="InterPro" id="IPR047192">
    <property type="entry name" value="Euk_RPA1_DBD_C"/>
</dbReference>
<evidence type="ECO:0000313" key="12">
    <source>
        <dbReference type="EMBL" id="KAK4190653.1"/>
    </source>
</evidence>
<dbReference type="InterPro" id="IPR031657">
    <property type="entry name" value="REPA_OB_2"/>
</dbReference>
<dbReference type="Pfam" id="PF16900">
    <property type="entry name" value="REPA_OB_2"/>
    <property type="match status" value="1"/>
</dbReference>
<dbReference type="InterPro" id="IPR004365">
    <property type="entry name" value="NA-bd_OB_tRNA"/>
</dbReference>
<dbReference type="CDD" id="cd04477">
    <property type="entry name" value="RPA1N"/>
    <property type="match status" value="1"/>
</dbReference>
<dbReference type="PROSITE" id="PS50250">
    <property type="entry name" value="PCI"/>
    <property type="match status" value="1"/>
</dbReference>
<evidence type="ECO:0000256" key="2">
    <source>
        <dbReference type="ARBA" id="ARBA00005690"/>
    </source>
</evidence>
<dbReference type="GO" id="GO:0007004">
    <property type="term" value="P:telomere maintenance via telomerase"/>
    <property type="evidence" value="ECO:0007669"/>
    <property type="project" value="UniProtKB-ARBA"/>
</dbReference>
<accession>A0AAN6WYD5</accession>
<dbReference type="PANTHER" id="PTHR47165:SF4">
    <property type="entry name" value="OS03G0429900 PROTEIN"/>
    <property type="match status" value="1"/>
</dbReference>
<comment type="subunit">
    <text evidence="9">Component of the heterotrimeric canonical replication protein A complex (RPA).</text>
</comment>
<dbReference type="FunFam" id="2.40.50.140:FF:000041">
    <property type="entry name" value="Replication protein A subunit"/>
    <property type="match status" value="1"/>
</dbReference>
<evidence type="ECO:0000259" key="11">
    <source>
        <dbReference type="PROSITE" id="PS50250"/>
    </source>
</evidence>
<dbReference type="InterPro" id="IPR007199">
    <property type="entry name" value="Rep_factor-A_N"/>
</dbReference>
<reference evidence="12" key="2">
    <citation type="submission" date="2023-05" db="EMBL/GenBank/DDBJ databases">
        <authorList>
            <consortium name="Lawrence Berkeley National Laboratory"/>
            <person name="Steindorff A."/>
            <person name="Hensen N."/>
            <person name="Bonometti L."/>
            <person name="Westerberg I."/>
            <person name="Brannstrom I.O."/>
            <person name="Guillou S."/>
            <person name="Cros-Aarteil S."/>
            <person name="Calhoun S."/>
            <person name="Haridas S."/>
            <person name="Kuo A."/>
            <person name="Mondo S."/>
            <person name="Pangilinan J."/>
            <person name="Riley R."/>
            <person name="Labutti K."/>
            <person name="Andreopoulos B."/>
            <person name="Lipzen A."/>
            <person name="Chen C."/>
            <person name="Yanf M."/>
            <person name="Daum C."/>
            <person name="Ng V."/>
            <person name="Clum A."/>
            <person name="Ohm R."/>
            <person name="Martin F."/>
            <person name="Silar P."/>
            <person name="Natvig D."/>
            <person name="Lalanne C."/>
            <person name="Gautier V."/>
            <person name="Ament-Velasquez S.L."/>
            <person name="Kruys A."/>
            <person name="Hutchinson M.I."/>
            <person name="Powell A.J."/>
            <person name="Barry K."/>
            <person name="Miller A.N."/>
            <person name="Grigoriev I.V."/>
            <person name="Debuchy R."/>
            <person name="Gladieux P."/>
            <person name="Thoren M.H."/>
            <person name="Johannesson H."/>
        </authorList>
    </citation>
    <scope>NUCLEOTIDE SEQUENCE</scope>
    <source>
        <strain evidence="12">PSN309</strain>
    </source>
</reference>
<proteinExistence type="inferred from homology"/>
<comment type="similarity">
    <text evidence="2 9">Belongs to the replication factor A protein 1 family.</text>
</comment>
<dbReference type="GO" id="GO:0000781">
    <property type="term" value="C:chromosome, telomeric region"/>
    <property type="evidence" value="ECO:0007669"/>
    <property type="project" value="UniProtKB-ARBA"/>
</dbReference>
<dbReference type="SUPFAM" id="SSF50249">
    <property type="entry name" value="Nucleic acid-binding proteins"/>
    <property type="match status" value="4"/>
</dbReference>
<dbReference type="FunFam" id="2.40.50.140:FF:000090">
    <property type="entry name" value="Replication protein A subunit"/>
    <property type="match status" value="1"/>
</dbReference>
<dbReference type="FunFam" id="2.40.50.140:FF:000064">
    <property type="entry name" value="Replication protein A subunit"/>
    <property type="match status" value="1"/>
</dbReference>
<dbReference type="Proteomes" id="UP001302126">
    <property type="component" value="Unassembled WGS sequence"/>
</dbReference>
<feature type="domain" description="PCI" evidence="11">
    <location>
        <begin position="889"/>
        <end position="1065"/>
    </location>
</feature>
<name>A0AAN6WYD5_9PEZI</name>
<gene>
    <name evidence="12" type="ORF">QBC35DRAFT_377489</name>
</gene>
<keyword evidence="6 9" id="KW-0862">Zinc</keyword>
<keyword evidence="5 9" id="KW-0863">Zinc-finger</keyword>
<dbReference type="InterPro" id="IPR055089">
    <property type="entry name" value="COP9_N"/>
</dbReference>
<dbReference type="PANTHER" id="PTHR47165">
    <property type="entry name" value="OS03G0429900 PROTEIN"/>
    <property type="match status" value="1"/>
</dbReference>
<dbReference type="GO" id="GO:0008270">
    <property type="term" value="F:zinc ion binding"/>
    <property type="evidence" value="ECO:0007669"/>
    <property type="project" value="UniProtKB-KW"/>
</dbReference>
<dbReference type="Pfam" id="PF08646">
    <property type="entry name" value="Rep_fac-A_C"/>
    <property type="match status" value="1"/>
</dbReference>
<keyword evidence="8 9" id="KW-0539">Nucleus</keyword>
<dbReference type="CDD" id="cd04474">
    <property type="entry name" value="RPA1_DBD_A"/>
    <property type="match status" value="1"/>
</dbReference>
<dbReference type="EMBL" id="MU864364">
    <property type="protein sequence ID" value="KAK4190653.1"/>
    <property type="molecule type" value="Genomic_DNA"/>
</dbReference>
<protein>
    <recommendedName>
        <fullName evidence="9">Replication protein A subunit</fullName>
    </recommendedName>
</protein>
<feature type="compositionally biased region" description="Gly residues" evidence="10">
    <location>
        <begin position="172"/>
        <end position="186"/>
    </location>
</feature>